<accession>A0ABD3QN16</accession>
<feature type="domain" description="Integrase catalytic" evidence="2">
    <location>
        <begin position="474"/>
        <end position="643"/>
    </location>
</feature>
<protein>
    <recommendedName>
        <fullName evidence="2">Integrase catalytic domain-containing protein</fullName>
    </recommendedName>
</protein>
<dbReference type="CDD" id="cd09272">
    <property type="entry name" value="RNase_HI_RT_Ty1"/>
    <property type="match status" value="1"/>
</dbReference>
<dbReference type="Gene3D" id="3.30.420.10">
    <property type="entry name" value="Ribonuclease H-like superfamily/Ribonuclease H"/>
    <property type="match status" value="1"/>
</dbReference>
<keyword evidence="4" id="KW-1185">Reference proteome</keyword>
<dbReference type="SUPFAM" id="SSF56672">
    <property type="entry name" value="DNA/RNA polymerases"/>
    <property type="match status" value="1"/>
</dbReference>
<gene>
    <name evidence="3" type="ORF">ACHAWO_001362</name>
</gene>
<dbReference type="InterPro" id="IPR013103">
    <property type="entry name" value="RVT_2"/>
</dbReference>
<dbReference type="Pfam" id="PF07727">
    <property type="entry name" value="RVT_2"/>
    <property type="match status" value="1"/>
</dbReference>
<feature type="region of interest" description="Disordered" evidence="1">
    <location>
        <begin position="787"/>
        <end position="898"/>
    </location>
</feature>
<dbReference type="PANTHER" id="PTHR11439:SF467">
    <property type="entry name" value="INTEGRASE CATALYTIC DOMAIN-CONTAINING PROTEIN"/>
    <property type="match status" value="1"/>
</dbReference>
<evidence type="ECO:0000313" key="3">
    <source>
        <dbReference type="EMBL" id="KAL3801557.1"/>
    </source>
</evidence>
<evidence type="ECO:0000259" key="2">
    <source>
        <dbReference type="PROSITE" id="PS50994"/>
    </source>
</evidence>
<dbReference type="InterPro" id="IPR001584">
    <property type="entry name" value="Integrase_cat-core"/>
</dbReference>
<feature type="compositionally biased region" description="Pro residues" evidence="1">
    <location>
        <begin position="859"/>
        <end position="876"/>
    </location>
</feature>
<sequence>MLSLVAIPIILCWYFVPVSWIRDYGPGSVQPALSTTFGPSTCFYLDAELAAALSDLATVQPYEPDWLSFSVFAFPTTDNNAVLPTLSYTSSSSASLDSRHSPSPSPIPTPLQPASIEWFESPVEDPTAYFLSHFNPVLEGIRILLHERLPYQQSMAKPYTRVSPRKHRVSIDLKKELHQILAAYEGEIITDVSVFQAVASSTPIIVDTGASTHVTPHKDDFIPGTYGPSKAIIKDLSGLNKVAGEGMVCWKVLDIHGQEVELTVRAYHIPVASVRLLSPQTLLDEMHGGQGTLLLNKFWLTLPSGVVLDAPFGRAHLPVLQSSLSSSPSSFWAEAFDFRSFHAATTPSDWALSTQTLLNPANSNLTPGQRELLRWHYRLSHASLSTIHNLTRHRRAYAKTSAKSSPEGSVPLPRHSLPCTSNVPHASRDGLKCLACQYAKAQRKKPSVKSKAVSDHAPLKAEHLSPGDCVSCDHYVSPVAGRVVADSGHSSSRDGYVGGTIYVDHASGWMFHRPQKSLRASDTLRGKQQFEHFAAEFDISIKKFHTDNGVFRSDEFMANIHSNGQKISFSGVGAHHQNGVAKQAIRTVCEMARASMLHAQLCWPGRTTIDLWPLAMSYAIWVHNRLPPNGACMSPEEIWCSTKSDGSELRRAHVFGCPVHVLDPALQDNKKIPKWNSRSHQGIFVGFSEQHSSLVPLVLNPSTQHISPQYHVVFDDDFTTVPSLTTVEERDKLFEWLFETRTEKYTDSSDLPDGQLILRKEWLTPAEIAAGRSFDLLDSSADVPAVPEGAFSDNDDASVEFLPPPVSEGDALVPEGDDRVHPLPALAPPTPPPAPPIAQANSPPTPPPAPPIAQANSPSTPPTPPHDPPIAPPSPQPLRRSSRSRAGSYRDGPIYDGNIPHHRGQWVTGLLAAFSISNASAWAQPPARIANVGIRDGPVYGQLRIQRSSLDEFNLLQEDWSVLGTRMDLGLAGSLSAHITADVSAPVGSRLVSDIQPHILQAKASKHDVDNPSFAQAMNSANADHWWDAMETEMQTLEDNLDCWELVERTPDMKVLPVTWAFKLKRFPDGLAKKFKARFCVRGDMQVQGIDFFESWSLVVNWHTVRLLMILSTKLNLHSAQADITAAFVHAHLKPHKTIYIHQPPGFHRPGNYVLKLKRSLYGMRQSPKYFFEYLSTRLQKQGLRQSDFDPCLFIGKTVIVVTYVDDLLFYARDDDDINQLIAALRDDDILIRREGTAEGFLGVDVSRTWATNGRSPTITLTQKGLTICVIEALGLCTSYTTKLDTPAEVAALPKDADGTPASGTFNYVGVVGMLLYLSGHSRPDIAFAVHQCARYTFAPTALHEQALKRIGRYLKGRIDKGLIMTPSDRLQLDCYPDADFAGLYGHEDSQDPHCTEIALSTMEAEYVVLSQSCKDLFPIMDLVGELSEALDLSPDNVGHMHVKIHQDNVGALTLAGLEPRRMTPRSKHYAIKYHWFREQIAARKIKLVKIATEDQLGDLFTKGLPHKTFSHLRSLLMGW</sequence>
<comment type="caution">
    <text evidence="3">The sequence shown here is derived from an EMBL/GenBank/DDBJ whole genome shotgun (WGS) entry which is preliminary data.</text>
</comment>
<dbReference type="Proteomes" id="UP001530400">
    <property type="component" value="Unassembled WGS sequence"/>
</dbReference>
<dbReference type="PROSITE" id="PS50994">
    <property type="entry name" value="INTEGRASE"/>
    <property type="match status" value="1"/>
</dbReference>
<organism evidence="3 4">
    <name type="scientific">Cyclotella atomus</name>
    <dbReference type="NCBI Taxonomy" id="382360"/>
    <lineage>
        <taxon>Eukaryota</taxon>
        <taxon>Sar</taxon>
        <taxon>Stramenopiles</taxon>
        <taxon>Ochrophyta</taxon>
        <taxon>Bacillariophyta</taxon>
        <taxon>Coscinodiscophyceae</taxon>
        <taxon>Thalassiosirophycidae</taxon>
        <taxon>Stephanodiscales</taxon>
        <taxon>Stephanodiscaceae</taxon>
        <taxon>Cyclotella</taxon>
    </lineage>
</organism>
<feature type="region of interest" description="Disordered" evidence="1">
    <location>
        <begin position="396"/>
        <end position="416"/>
    </location>
</feature>
<feature type="compositionally biased region" description="Pro residues" evidence="1">
    <location>
        <begin position="825"/>
        <end position="836"/>
    </location>
</feature>
<dbReference type="PANTHER" id="PTHR11439">
    <property type="entry name" value="GAG-POL-RELATED RETROTRANSPOSON"/>
    <property type="match status" value="1"/>
</dbReference>
<evidence type="ECO:0000256" key="1">
    <source>
        <dbReference type="SAM" id="MobiDB-lite"/>
    </source>
</evidence>
<dbReference type="InterPro" id="IPR012337">
    <property type="entry name" value="RNaseH-like_sf"/>
</dbReference>
<dbReference type="SUPFAM" id="SSF53098">
    <property type="entry name" value="Ribonuclease H-like"/>
    <property type="match status" value="1"/>
</dbReference>
<dbReference type="InterPro" id="IPR036397">
    <property type="entry name" value="RNaseH_sf"/>
</dbReference>
<evidence type="ECO:0000313" key="4">
    <source>
        <dbReference type="Proteomes" id="UP001530400"/>
    </source>
</evidence>
<reference evidence="3 4" key="1">
    <citation type="submission" date="2024-10" db="EMBL/GenBank/DDBJ databases">
        <title>Updated reference genomes for cyclostephanoid diatoms.</title>
        <authorList>
            <person name="Roberts W.R."/>
            <person name="Alverson A.J."/>
        </authorList>
    </citation>
    <scope>NUCLEOTIDE SEQUENCE [LARGE SCALE GENOMIC DNA]</scope>
    <source>
        <strain evidence="3 4">AJA010-31</strain>
    </source>
</reference>
<dbReference type="InterPro" id="IPR043502">
    <property type="entry name" value="DNA/RNA_pol_sf"/>
</dbReference>
<proteinExistence type="predicted"/>
<name>A0ABD3QN16_9STRA</name>
<dbReference type="EMBL" id="JALLPJ020000131">
    <property type="protein sequence ID" value="KAL3801557.1"/>
    <property type="molecule type" value="Genomic_DNA"/>
</dbReference>